<keyword evidence="8 12" id="KW-0472">Membrane</keyword>
<evidence type="ECO:0000256" key="5">
    <source>
        <dbReference type="ARBA" id="ARBA00022960"/>
    </source>
</evidence>
<feature type="transmembrane region" description="Helical" evidence="12">
    <location>
        <begin position="97"/>
        <end position="120"/>
    </location>
</feature>
<evidence type="ECO:0000313" key="14">
    <source>
        <dbReference type="EMBL" id="CAB4600625.1"/>
    </source>
</evidence>
<evidence type="ECO:0000256" key="9">
    <source>
        <dbReference type="ARBA" id="ARBA00032370"/>
    </source>
</evidence>
<evidence type="ECO:0000256" key="1">
    <source>
        <dbReference type="ARBA" id="ARBA00004141"/>
    </source>
</evidence>
<keyword evidence="7 12" id="KW-1133">Transmembrane helix</keyword>
<sequence>MARNNRATFAQLGPSLLAKFQNLARNVFSGQSPEFKRLLWTVIFMTAFGLVMVFSSSYVDAVIKENDIFGEMWSQLGGIVIGGFLLLVFANLRPERLLNLANFSMGLGILLQLLVIFTPLGASVNGNRNWLYLGPISMQPSEFIKIALILYIAKMLTAPNRFESHELQFWYAPSIAFGVVAVLVGFLGSDVGTTLIMAIILFGMYYMAALPWKYVATLALAAAIAVPGLMMSNASRRGRFFAWLNPSAPDPNGYNWQSEHAKWAFASGGPFGVGLGNSKMKWSWLPEAQNDFIFAIIGEELGMFVALFTIALFIALGMVMMKIAKKTKDPFQSLVVYGVTFWIMSQAFINISVVLTMFPVLGVNLPLISAGGTSMLATLVAIGIVLGIEKNNSLKPALRVVQGAGRR</sequence>
<keyword evidence="5" id="KW-0133">Cell shape</keyword>
<dbReference type="InterPro" id="IPR001182">
    <property type="entry name" value="FtsW/RodA"/>
</dbReference>
<dbReference type="InterPro" id="IPR018365">
    <property type="entry name" value="Cell_cycle_FtsW-rel_CS"/>
</dbReference>
<dbReference type="GO" id="GO:0008360">
    <property type="term" value="P:regulation of cell shape"/>
    <property type="evidence" value="ECO:0007669"/>
    <property type="project" value="UniProtKB-KW"/>
</dbReference>
<keyword evidence="4 12" id="KW-0812">Transmembrane</keyword>
<feature type="transmembrane region" description="Helical" evidence="12">
    <location>
        <begin position="301"/>
        <end position="323"/>
    </location>
</feature>
<comment type="catalytic activity">
    <reaction evidence="11">
        <text>[GlcNAc-(1-&gt;4)-Mur2Ac(oyl-L-Ala-gamma-D-Glu-L-Lys-D-Ala-D-Ala)](n)-di-trans,octa-cis-undecaprenyl diphosphate + beta-D-GlcNAc-(1-&gt;4)-Mur2Ac(oyl-L-Ala-gamma-D-Glu-L-Lys-D-Ala-D-Ala)-di-trans,octa-cis-undecaprenyl diphosphate = [GlcNAc-(1-&gt;4)-Mur2Ac(oyl-L-Ala-gamma-D-Glu-L-Lys-D-Ala-D-Ala)](n+1)-di-trans,octa-cis-undecaprenyl diphosphate + di-trans,octa-cis-undecaprenyl diphosphate + H(+)</text>
        <dbReference type="Rhea" id="RHEA:23708"/>
        <dbReference type="Rhea" id="RHEA-COMP:9602"/>
        <dbReference type="Rhea" id="RHEA-COMP:9603"/>
        <dbReference type="ChEBI" id="CHEBI:15378"/>
        <dbReference type="ChEBI" id="CHEBI:58405"/>
        <dbReference type="ChEBI" id="CHEBI:60033"/>
        <dbReference type="ChEBI" id="CHEBI:78435"/>
        <dbReference type="EC" id="2.4.99.28"/>
    </reaction>
</comment>
<protein>
    <recommendedName>
        <fullName evidence="10">peptidoglycan glycosyltransferase</fullName>
        <ecNumber evidence="10">2.4.99.28</ecNumber>
    </recommendedName>
    <alternativeName>
        <fullName evidence="9">Peptidoglycan polymerase</fullName>
    </alternativeName>
</protein>
<keyword evidence="6" id="KW-0573">Peptidoglycan synthesis</keyword>
<dbReference type="GO" id="GO:0015648">
    <property type="term" value="F:lipid-linked peptidoglycan transporter activity"/>
    <property type="evidence" value="ECO:0007669"/>
    <property type="project" value="TreeGrafter"/>
</dbReference>
<keyword evidence="3" id="KW-0808">Transferase</keyword>
<gene>
    <name evidence="13" type="ORF">UFOPK1433_00371</name>
    <name evidence="14" type="ORF">UFOPK1843_00112</name>
</gene>
<proteinExistence type="predicted"/>
<dbReference type="GO" id="GO:0032153">
    <property type="term" value="C:cell division site"/>
    <property type="evidence" value="ECO:0007669"/>
    <property type="project" value="TreeGrafter"/>
</dbReference>
<dbReference type="PANTHER" id="PTHR30474">
    <property type="entry name" value="CELL CYCLE PROTEIN"/>
    <property type="match status" value="1"/>
</dbReference>
<comment type="subcellular location">
    <subcellularLocation>
        <location evidence="1">Membrane</location>
        <topology evidence="1">Multi-pass membrane protein</topology>
    </subcellularLocation>
</comment>
<dbReference type="PANTHER" id="PTHR30474:SF2">
    <property type="entry name" value="PEPTIDOGLYCAN GLYCOSYLTRANSFERASE FTSW-RELATED"/>
    <property type="match status" value="1"/>
</dbReference>
<dbReference type="PROSITE" id="PS00428">
    <property type="entry name" value="FTSW_RODA_SPOVE"/>
    <property type="match status" value="1"/>
</dbReference>
<dbReference type="EMBL" id="CAEZUR010000005">
    <property type="protein sequence ID" value="CAB4600625.1"/>
    <property type="molecule type" value="Genomic_DNA"/>
</dbReference>
<dbReference type="EC" id="2.4.99.28" evidence="10"/>
<evidence type="ECO:0000256" key="10">
    <source>
        <dbReference type="ARBA" id="ARBA00044770"/>
    </source>
</evidence>
<feature type="transmembrane region" description="Helical" evidence="12">
    <location>
        <begin position="215"/>
        <end position="234"/>
    </location>
</feature>
<name>A0A6J6GP70_9ZZZZ</name>
<accession>A0A6J6GP70</accession>
<evidence type="ECO:0000256" key="2">
    <source>
        <dbReference type="ARBA" id="ARBA00022676"/>
    </source>
</evidence>
<evidence type="ECO:0000256" key="7">
    <source>
        <dbReference type="ARBA" id="ARBA00022989"/>
    </source>
</evidence>
<keyword evidence="2" id="KW-0328">Glycosyltransferase</keyword>
<evidence type="ECO:0000256" key="8">
    <source>
        <dbReference type="ARBA" id="ARBA00023136"/>
    </source>
</evidence>
<dbReference type="AlphaFoldDB" id="A0A6J6GP70"/>
<dbReference type="GO" id="GO:0009252">
    <property type="term" value="P:peptidoglycan biosynthetic process"/>
    <property type="evidence" value="ECO:0007669"/>
    <property type="project" value="UniProtKB-KW"/>
</dbReference>
<evidence type="ECO:0000256" key="3">
    <source>
        <dbReference type="ARBA" id="ARBA00022679"/>
    </source>
</evidence>
<evidence type="ECO:0000256" key="4">
    <source>
        <dbReference type="ARBA" id="ARBA00022692"/>
    </source>
</evidence>
<dbReference type="EMBL" id="CAEZSN010000028">
    <property type="protein sequence ID" value="CAB4538497.1"/>
    <property type="molecule type" value="Genomic_DNA"/>
</dbReference>
<dbReference type="GO" id="GO:0008955">
    <property type="term" value="F:peptidoglycan glycosyltransferase activity"/>
    <property type="evidence" value="ECO:0007669"/>
    <property type="project" value="UniProtKB-EC"/>
</dbReference>
<feature type="transmembrane region" description="Helical" evidence="12">
    <location>
        <begin position="72"/>
        <end position="90"/>
    </location>
</feature>
<evidence type="ECO:0000313" key="13">
    <source>
        <dbReference type="EMBL" id="CAB4538497.1"/>
    </source>
</evidence>
<feature type="transmembrane region" description="Helical" evidence="12">
    <location>
        <begin position="367"/>
        <end position="388"/>
    </location>
</feature>
<dbReference type="GO" id="GO:0005886">
    <property type="term" value="C:plasma membrane"/>
    <property type="evidence" value="ECO:0007669"/>
    <property type="project" value="TreeGrafter"/>
</dbReference>
<reference evidence="14" key="1">
    <citation type="submission" date="2020-05" db="EMBL/GenBank/DDBJ databases">
        <authorList>
            <person name="Chiriac C."/>
            <person name="Salcher M."/>
            <person name="Ghai R."/>
            <person name="Kavagutti S V."/>
        </authorList>
    </citation>
    <scope>NUCLEOTIDE SEQUENCE</scope>
</reference>
<feature type="transmembrane region" description="Helical" evidence="12">
    <location>
        <begin position="38"/>
        <end position="60"/>
    </location>
</feature>
<dbReference type="GO" id="GO:0051301">
    <property type="term" value="P:cell division"/>
    <property type="evidence" value="ECO:0007669"/>
    <property type="project" value="InterPro"/>
</dbReference>
<evidence type="ECO:0000256" key="12">
    <source>
        <dbReference type="SAM" id="Phobius"/>
    </source>
</evidence>
<evidence type="ECO:0000256" key="6">
    <source>
        <dbReference type="ARBA" id="ARBA00022984"/>
    </source>
</evidence>
<feature type="transmembrane region" description="Helical" evidence="12">
    <location>
        <begin position="335"/>
        <end position="361"/>
    </location>
</feature>
<evidence type="ECO:0000256" key="11">
    <source>
        <dbReference type="ARBA" id="ARBA00049902"/>
    </source>
</evidence>
<organism evidence="14">
    <name type="scientific">freshwater metagenome</name>
    <dbReference type="NCBI Taxonomy" id="449393"/>
    <lineage>
        <taxon>unclassified sequences</taxon>
        <taxon>metagenomes</taxon>
        <taxon>ecological metagenomes</taxon>
    </lineage>
</organism>
<dbReference type="Pfam" id="PF01098">
    <property type="entry name" value="FTSW_RODA_SPOVE"/>
    <property type="match status" value="1"/>
</dbReference>